<dbReference type="GO" id="GO:0006013">
    <property type="term" value="P:mannose metabolic process"/>
    <property type="evidence" value="ECO:0007669"/>
    <property type="project" value="InterPro"/>
</dbReference>
<evidence type="ECO:0000313" key="6">
    <source>
        <dbReference type="EMBL" id="RMA41021.1"/>
    </source>
</evidence>
<dbReference type="Pfam" id="PF17677">
    <property type="entry name" value="Glyco_hydro38C2"/>
    <property type="match status" value="1"/>
</dbReference>
<dbReference type="InterPro" id="IPR027291">
    <property type="entry name" value="Glyco_hydro_38_N_sf"/>
</dbReference>
<dbReference type="GO" id="GO:0030246">
    <property type="term" value="F:carbohydrate binding"/>
    <property type="evidence" value="ECO:0007669"/>
    <property type="project" value="InterPro"/>
</dbReference>
<evidence type="ECO:0000259" key="5">
    <source>
        <dbReference type="SMART" id="SM00872"/>
    </source>
</evidence>
<comment type="similarity">
    <text evidence="1">Belongs to the glycosyl hydrolase 38 family.</text>
</comment>
<evidence type="ECO:0000256" key="1">
    <source>
        <dbReference type="ARBA" id="ARBA00009792"/>
    </source>
</evidence>
<comment type="caution">
    <text evidence="6">The sequence shown here is derived from an EMBL/GenBank/DDBJ whole genome shotgun (WGS) entry which is preliminary data.</text>
</comment>
<gene>
    <name evidence="6" type="ORF">D9R08_16140</name>
</gene>
<dbReference type="InterPro" id="IPR015341">
    <property type="entry name" value="Glyco_hydro_38_cen"/>
</dbReference>
<dbReference type="SUPFAM" id="SSF88688">
    <property type="entry name" value="Families 57/38 glycoside transferase middle domain"/>
    <property type="match status" value="1"/>
</dbReference>
<dbReference type="Pfam" id="PF07748">
    <property type="entry name" value="Glyco_hydro_38C"/>
    <property type="match status" value="1"/>
</dbReference>
<evidence type="ECO:0000313" key="7">
    <source>
        <dbReference type="Proteomes" id="UP000281343"/>
    </source>
</evidence>
<dbReference type="Gene3D" id="2.60.40.2220">
    <property type="match status" value="1"/>
</dbReference>
<name>A0A3L9XWQ8_9RHOB</name>
<dbReference type="EMBL" id="RCNT01000009">
    <property type="protein sequence ID" value="RMA41021.1"/>
    <property type="molecule type" value="Genomic_DNA"/>
</dbReference>
<dbReference type="InterPro" id="IPR011013">
    <property type="entry name" value="Gal_mutarotase_sf_dom"/>
</dbReference>
<dbReference type="GO" id="GO:0009313">
    <property type="term" value="P:oligosaccharide catabolic process"/>
    <property type="evidence" value="ECO:0007669"/>
    <property type="project" value="TreeGrafter"/>
</dbReference>
<proteinExistence type="inferred from homology"/>
<protein>
    <submittedName>
        <fullName evidence="6">Alpha-mannosidase</fullName>
    </submittedName>
</protein>
<keyword evidence="7" id="KW-1185">Reference proteome</keyword>
<dbReference type="InterPro" id="IPR000602">
    <property type="entry name" value="Glyco_hydro_38_N"/>
</dbReference>
<dbReference type="FunFam" id="1.20.1270.50:FF:000004">
    <property type="entry name" value="alpha-mannosidase 2C1 isoform X1"/>
    <property type="match status" value="1"/>
</dbReference>
<dbReference type="Pfam" id="PF09261">
    <property type="entry name" value="Alpha-mann_mid"/>
    <property type="match status" value="1"/>
</dbReference>
<dbReference type="PANTHER" id="PTHR46017">
    <property type="entry name" value="ALPHA-MANNOSIDASE 2C1"/>
    <property type="match status" value="1"/>
</dbReference>
<evidence type="ECO:0000256" key="3">
    <source>
        <dbReference type="ARBA" id="ARBA00022801"/>
    </source>
</evidence>
<keyword evidence="3" id="KW-0378">Hydrolase</keyword>
<keyword evidence="4" id="KW-0326">Glycosidase</keyword>
<organism evidence="6 7">
    <name type="scientific">Rhodophyticola porphyridii</name>
    <dbReference type="NCBI Taxonomy" id="1852017"/>
    <lineage>
        <taxon>Bacteria</taxon>
        <taxon>Pseudomonadati</taxon>
        <taxon>Pseudomonadota</taxon>
        <taxon>Alphaproteobacteria</taxon>
        <taxon>Rhodobacterales</taxon>
        <taxon>Roseobacteraceae</taxon>
        <taxon>Rhodophyticola</taxon>
    </lineage>
</organism>
<dbReference type="SUPFAM" id="SSF74650">
    <property type="entry name" value="Galactose mutarotase-like"/>
    <property type="match status" value="1"/>
</dbReference>
<dbReference type="InterPro" id="IPR028995">
    <property type="entry name" value="Glyco_hydro_57/38_cen_sf"/>
</dbReference>
<dbReference type="GO" id="GO:0046872">
    <property type="term" value="F:metal ion binding"/>
    <property type="evidence" value="ECO:0007669"/>
    <property type="project" value="UniProtKB-KW"/>
</dbReference>
<reference evidence="6 7" key="1">
    <citation type="submission" date="2018-10" db="EMBL/GenBank/DDBJ databases">
        <authorList>
            <person name="Jung H.S."/>
            <person name="Jeon C.O."/>
        </authorList>
    </citation>
    <scope>NUCLEOTIDE SEQUENCE [LARGE SCALE GENOMIC DNA]</scope>
    <source>
        <strain evidence="6 7">MA-7-27</strain>
    </source>
</reference>
<dbReference type="FunFam" id="2.70.98.30:FF:000001">
    <property type="entry name" value="alpha-mannosidase 2C1 isoform X2"/>
    <property type="match status" value="1"/>
</dbReference>
<evidence type="ECO:0000256" key="2">
    <source>
        <dbReference type="ARBA" id="ARBA00022723"/>
    </source>
</evidence>
<dbReference type="InterPro" id="IPR011330">
    <property type="entry name" value="Glyco_hydro/deAcase_b/a-brl"/>
</dbReference>
<dbReference type="InterPro" id="IPR037094">
    <property type="entry name" value="Glyco_hydro_38_cen_sf"/>
</dbReference>
<dbReference type="AlphaFoldDB" id="A0A3L9XWQ8"/>
<dbReference type="Gene3D" id="3.20.110.10">
    <property type="entry name" value="Glycoside hydrolase 38, N terminal domain"/>
    <property type="match status" value="1"/>
</dbReference>
<dbReference type="Proteomes" id="UP000281343">
    <property type="component" value="Unassembled WGS sequence"/>
</dbReference>
<dbReference type="Gene3D" id="2.70.98.30">
    <property type="entry name" value="Golgi alpha-mannosidase II, domain 4"/>
    <property type="match status" value="1"/>
</dbReference>
<dbReference type="GO" id="GO:0004559">
    <property type="term" value="F:alpha-mannosidase activity"/>
    <property type="evidence" value="ECO:0007669"/>
    <property type="project" value="InterPro"/>
</dbReference>
<sequence length="1079" mass="119742">MRAPIWKNWTGSASGPKPCIAAMCRDFIWRRPRQMTHSLRLTADKIAQRLRLIRAKEARARVPIDRFVMETLPDAAAMPDTGLMACAAEGPVLDWHSYWGGQDLHFVLRSRFTVPEGWTHPALHLPLGVAGDIFTHPEALVYVDGRPVASADRYHHTIDLAPGLADGQPHDLLLHGWTGLTGWPPDPTDRSQLFMRDCAVLDLDPALQEFVTLAEVALEVARELHDDRPEKHGLLSTLDGAFLELDTRDPMAEAFRASVPAALARLAEGIAQAGAPLDVRLHGIGHAHMDVAYLWPIDQIRQKNARTYANVLRLMEKHPEFIFSHSQPQLYAWTETDFPEMFAAIKARVAEGRWEVLGGMWVEPDANMPGSEALVRQIMLARTWVRAHLGPGAETPVLWLPDTFGFPACLPQLMKQAGLKWFVTNKVNWNQYNQMPSSTTWWEGIDGSRVLAQFLTTPREVQHLPFPTNYKSDLSATEVLGTWRRSTSKDGVHDLMICYGYGDGGGGPTDGLIRKARAYRAIPGAPRLTPGTVRGYFETIEALPGRLPVWQGEFYLEGHRGVLTSQGWIKRANRQAEALLHDAEFLAALAVLAGHDAPDLSEAWRLLLLNQFHDILTGTSIPEVFVDARKDHARIRELAGAALRQAARRLGTGTDAGAPGAGYLLVDGAPLPAPRQVVLDGMEGAVDTATGTPLPCQQVADGLLVSLPAESGYRLTAVRPGPAARVEETRLTVSEAGGWFTMENRFLSLRIGPDGMLHGIRDRQADREVLREGARGNQLQAFEDRPISWDAWDIDIFFEERGEVVADLTRLEIVETGPLRAVIALERRWRQSVIRQRIVLRHDSRRIDFETDVDWNETHFLLKAAFPVAIRAAQATYDIQWGQIERPTHRNTSWDAARFEVPAQKWADLGEAGYGVALLNDGKYGYDVQDDVLRLSLIKSATMPDSGSDQGHHRFTYALLPHPGDWRDHVPAEAYALNHPLRVLPLPGGGTARMPVRSAAPNVVLETLKPAEDGRGVILRLYEGHCRRGPVMLDLDAAIGAVERCGLLEEECEPLPLTGGRVKLTLRPYEIVTLRLIAG</sequence>
<dbReference type="SMART" id="SM00872">
    <property type="entry name" value="Alpha-mann_mid"/>
    <property type="match status" value="1"/>
</dbReference>
<dbReference type="CDD" id="cd10789">
    <property type="entry name" value="GH38N_AMII_ER_cytosolic"/>
    <property type="match status" value="1"/>
</dbReference>
<accession>A0A3L9XWQ8</accession>
<dbReference type="InterPro" id="IPR011682">
    <property type="entry name" value="Glyco_hydro_38_C"/>
</dbReference>
<dbReference type="Gene3D" id="1.20.1270.50">
    <property type="entry name" value="Glycoside hydrolase family 38, central domain"/>
    <property type="match status" value="1"/>
</dbReference>
<keyword evidence="2" id="KW-0479">Metal-binding</keyword>
<feature type="domain" description="Glycoside hydrolase family 38 central" evidence="5">
    <location>
        <begin position="557"/>
        <end position="632"/>
    </location>
</feature>
<dbReference type="PANTHER" id="PTHR46017:SF1">
    <property type="entry name" value="ALPHA-MANNOSIDASE 2C1"/>
    <property type="match status" value="1"/>
</dbReference>
<dbReference type="SUPFAM" id="SSF88713">
    <property type="entry name" value="Glycoside hydrolase/deacetylase"/>
    <property type="match status" value="1"/>
</dbReference>
<dbReference type="InterPro" id="IPR041147">
    <property type="entry name" value="GH38_C"/>
</dbReference>
<dbReference type="Pfam" id="PF01074">
    <property type="entry name" value="Glyco_hydro_38N"/>
    <property type="match status" value="1"/>
</dbReference>
<evidence type="ECO:0000256" key="4">
    <source>
        <dbReference type="ARBA" id="ARBA00023295"/>
    </source>
</evidence>